<evidence type="ECO:0000313" key="1">
    <source>
        <dbReference type="EMBL" id="TGO44004.1"/>
    </source>
</evidence>
<reference evidence="1 2" key="1">
    <citation type="submission" date="2017-12" db="EMBL/GenBank/DDBJ databases">
        <title>Comparative genomics of Botrytis spp.</title>
        <authorList>
            <person name="Valero-Jimenez C.A."/>
            <person name="Tapia P."/>
            <person name="Veloso J."/>
            <person name="Silva-Moreno E."/>
            <person name="Staats M."/>
            <person name="Valdes J.H."/>
            <person name="Van Kan J.A.L."/>
        </authorList>
    </citation>
    <scope>NUCLEOTIDE SEQUENCE [LARGE SCALE GENOMIC DNA]</scope>
    <source>
        <strain evidence="1 2">MUCL2120</strain>
    </source>
</reference>
<dbReference type="AlphaFoldDB" id="A0A4Z1H476"/>
<dbReference type="EMBL" id="PQXJ01001007">
    <property type="protein sequence ID" value="TGO44004.1"/>
    <property type="molecule type" value="Genomic_DNA"/>
</dbReference>
<name>A0A4Z1H476_9HELO</name>
<organism evidence="1 2">
    <name type="scientific">Botryotinia narcissicola</name>
    <dbReference type="NCBI Taxonomy" id="278944"/>
    <lineage>
        <taxon>Eukaryota</taxon>
        <taxon>Fungi</taxon>
        <taxon>Dikarya</taxon>
        <taxon>Ascomycota</taxon>
        <taxon>Pezizomycotina</taxon>
        <taxon>Leotiomycetes</taxon>
        <taxon>Helotiales</taxon>
        <taxon>Sclerotiniaceae</taxon>
        <taxon>Botryotinia</taxon>
    </lineage>
</organism>
<accession>A0A4Z1H476</accession>
<proteinExistence type="predicted"/>
<sequence>MHPAAKTSASRFVLRQKYSSISSRVGTRARAREKAWEKLLGILFSLPEPLSSLVVLNTGTAQQFLELVRILAGMELKVYLLPDDRSVMTESRLGVP</sequence>
<protein>
    <submittedName>
        <fullName evidence="1">Uncharacterized protein</fullName>
    </submittedName>
</protein>
<comment type="caution">
    <text evidence="1">The sequence shown here is derived from an EMBL/GenBank/DDBJ whole genome shotgun (WGS) entry which is preliminary data.</text>
</comment>
<evidence type="ECO:0000313" key="2">
    <source>
        <dbReference type="Proteomes" id="UP000297452"/>
    </source>
</evidence>
<gene>
    <name evidence="1" type="ORF">BOTNAR_1012g00020</name>
</gene>
<keyword evidence="2" id="KW-1185">Reference proteome</keyword>
<dbReference type="Proteomes" id="UP000297452">
    <property type="component" value="Unassembled WGS sequence"/>
</dbReference>